<feature type="compositionally biased region" description="Polar residues" evidence="3">
    <location>
        <begin position="41"/>
        <end position="52"/>
    </location>
</feature>
<feature type="domain" description="Chromo" evidence="4">
    <location>
        <begin position="70"/>
        <end position="131"/>
    </location>
</feature>
<organism evidence="5 6">
    <name type="scientific">Venustampulla echinocandica</name>
    <dbReference type="NCBI Taxonomy" id="2656787"/>
    <lineage>
        <taxon>Eukaryota</taxon>
        <taxon>Fungi</taxon>
        <taxon>Dikarya</taxon>
        <taxon>Ascomycota</taxon>
        <taxon>Pezizomycotina</taxon>
        <taxon>Leotiomycetes</taxon>
        <taxon>Helotiales</taxon>
        <taxon>Pleuroascaceae</taxon>
        <taxon>Venustampulla</taxon>
    </lineage>
</organism>
<evidence type="ECO:0000256" key="2">
    <source>
        <dbReference type="SAM" id="Coils"/>
    </source>
</evidence>
<comment type="caution">
    <text evidence="5">The sequence shown here is derived from an EMBL/GenBank/DDBJ whole genome shotgun (WGS) entry which is preliminary data.</text>
</comment>
<evidence type="ECO:0000259" key="4">
    <source>
        <dbReference type="PROSITE" id="PS50013"/>
    </source>
</evidence>
<dbReference type="GO" id="GO:0070823">
    <property type="term" value="C:HDA1 complex"/>
    <property type="evidence" value="ECO:0007669"/>
    <property type="project" value="InterPro"/>
</dbReference>
<dbReference type="STRING" id="2656787.A0A370TLN1"/>
<feature type="compositionally biased region" description="Polar residues" evidence="3">
    <location>
        <begin position="386"/>
        <end position="447"/>
    </location>
</feature>
<feature type="compositionally biased region" description="Acidic residues" evidence="3">
    <location>
        <begin position="320"/>
        <end position="330"/>
    </location>
</feature>
<dbReference type="InterPro" id="IPR038609">
    <property type="entry name" value="HDA1_su2/3_sf"/>
</dbReference>
<feature type="compositionally biased region" description="Polar residues" evidence="3">
    <location>
        <begin position="933"/>
        <end position="948"/>
    </location>
</feature>
<evidence type="ECO:0000256" key="1">
    <source>
        <dbReference type="ARBA" id="ARBA00011353"/>
    </source>
</evidence>
<accession>A0A370TLN1</accession>
<dbReference type="Proteomes" id="UP000254866">
    <property type="component" value="Unassembled WGS sequence"/>
</dbReference>
<dbReference type="InterPro" id="IPR000953">
    <property type="entry name" value="Chromo/chromo_shadow_dom"/>
</dbReference>
<feature type="compositionally biased region" description="Basic and acidic residues" evidence="3">
    <location>
        <begin position="448"/>
        <end position="457"/>
    </location>
</feature>
<keyword evidence="6" id="KW-1185">Reference proteome</keyword>
<dbReference type="Gene3D" id="2.40.50.40">
    <property type="match status" value="1"/>
</dbReference>
<dbReference type="OrthoDB" id="3647690at2759"/>
<feature type="compositionally biased region" description="Polar residues" evidence="3">
    <location>
        <begin position="1315"/>
        <end position="1327"/>
    </location>
</feature>
<proteinExistence type="predicted"/>
<dbReference type="InterPro" id="IPR016197">
    <property type="entry name" value="Chromo-like_dom_sf"/>
</dbReference>
<dbReference type="SUPFAM" id="SSF54160">
    <property type="entry name" value="Chromo domain-like"/>
    <property type="match status" value="1"/>
</dbReference>
<reference evidence="5 6" key="1">
    <citation type="journal article" date="2018" name="IMA Fungus">
        <title>IMA Genome-F 9: Draft genome sequence of Annulohypoxylon stygium, Aspergillus mulundensis, Berkeleyomyces basicola (syn. Thielaviopsis basicola), Ceratocystis smalleyi, two Cercospora beticola strains, Coleophoma cylindrospora, Fusarium fracticaudum, Phialophora cf. hyalina, and Morchella septimelata.</title>
        <authorList>
            <person name="Wingfield B.D."/>
            <person name="Bills G.F."/>
            <person name="Dong Y."/>
            <person name="Huang W."/>
            <person name="Nel W.J."/>
            <person name="Swalarsk-Parry B.S."/>
            <person name="Vaghefi N."/>
            <person name="Wilken P.M."/>
            <person name="An Z."/>
            <person name="de Beer Z.W."/>
            <person name="De Vos L."/>
            <person name="Chen L."/>
            <person name="Duong T.A."/>
            <person name="Gao Y."/>
            <person name="Hammerbacher A."/>
            <person name="Kikkert J.R."/>
            <person name="Li Y."/>
            <person name="Li H."/>
            <person name="Li K."/>
            <person name="Li Q."/>
            <person name="Liu X."/>
            <person name="Ma X."/>
            <person name="Naidoo K."/>
            <person name="Pethybridge S.J."/>
            <person name="Sun J."/>
            <person name="Steenkamp E.T."/>
            <person name="van der Nest M.A."/>
            <person name="van Wyk S."/>
            <person name="Wingfield M.J."/>
            <person name="Xiong C."/>
            <person name="Yue Q."/>
            <person name="Zhang X."/>
        </authorList>
    </citation>
    <scope>NUCLEOTIDE SEQUENCE [LARGE SCALE GENOMIC DNA]</scope>
    <source>
        <strain evidence="5 6">BP 5553</strain>
    </source>
</reference>
<feature type="region of interest" description="Disordered" evidence="3">
    <location>
        <begin position="1"/>
        <end position="71"/>
    </location>
</feature>
<evidence type="ECO:0000313" key="5">
    <source>
        <dbReference type="EMBL" id="RDL36442.1"/>
    </source>
</evidence>
<evidence type="ECO:0000313" key="6">
    <source>
        <dbReference type="Proteomes" id="UP000254866"/>
    </source>
</evidence>
<feature type="region of interest" description="Disordered" evidence="3">
    <location>
        <begin position="956"/>
        <end position="975"/>
    </location>
</feature>
<feature type="compositionally biased region" description="Basic and acidic residues" evidence="3">
    <location>
        <begin position="157"/>
        <end position="169"/>
    </location>
</feature>
<name>A0A370TLN1_9HELO</name>
<dbReference type="Gene3D" id="3.40.50.12360">
    <property type="match status" value="1"/>
</dbReference>
<feature type="compositionally biased region" description="Low complexity" evidence="3">
    <location>
        <begin position="277"/>
        <end position="301"/>
    </location>
</feature>
<feature type="compositionally biased region" description="Basic residues" evidence="3">
    <location>
        <begin position="144"/>
        <end position="156"/>
    </location>
</feature>
<keyword evidence="2" id="KW-0175">Coiled coil</keyword>
<comment type="subunit">
    <text evidence="1">Component of the NuA4 histone acetyltransferase complex.</text>
</comment>
<dbReference type="GeneID" id="43598643"/>
<feature type="region of interest" description="Disordered" evidence="3">
    <location>
        <begin position="521"/>
        <end position="592"/>
    </location>
</feature>
<feature type="region of interest" description="Disordered" evidence="3">
    <location>
        <begin position="277"/>
        <end position="468"/>
    </location>
</feature>
<dbReference type="EMBL" id="NPIC01000004">
    <property type="protein sequence ID" value="RDL36442.1"/>
    <property type="molecule type" value="Genomic_DNA"/>
</dbReference>
<feature type="compositionally biased region" description="Basic and acidic residues" evidence="3">
    <location>
        <begin position="555"/>
        <end position="578"/>
    </location>
</feature>
<feature type="region of interest" description="Disordered" evidence="3">
    <location>
        <begin position="1252"/>
        <end position="1327"/>
    </location>
</feature>
<feature type="region of interest" description="Disordered" evidence="3">
    <location>
        <begin position="904"/>
        <end position="951"/>
    </location>
</feature>
<feature type="compositionally biased region" description="Polar residues" evidence="3">
    <location>
        <begin position="179"/>
        <end position="195"/>
    </location>
</feature>
<protein>
    <recommendedName>
        <fullName evidence="4">Chromo domain-containing protein</fullName>
    </recommendedName>
</protein>
<dbReference type="GO" id="GO:0006338">
    <property type="term" value="P:chromatin remodeling"/>
    <property type="evidence" value="ECO:0007669"/>
    <property type="project" value="UniProtKB-ARBA"/>
</dbReference>
<gene>
    <name evidence="5" type="ORF">BP5553_05794</name>
</gene>
<dbReference type="Pfam" id="PF11496">
    <property type="entry name" value="HDA2-3"/>
    <property type="match status" value="1"/>
</dbReference>
<feature type="compositionally biased region" description="Basic and acidic residues" evidence="3">
    <location>
        <begin position="118"/>
        <end position="143"/>
    </location>
</feature>
<feature type="compositionally biased region" description="Basic and acidic residues" evidence="3">
    <location>
        <begin position="96"/>
        <end position="106"/>
    </location>
</feature>
<feature type="coiled-coil region" evidence="2">
    <location>
        <begin position="1137"/>
        <end position="1250"/>
    </location>
</feature>
<dbReference type="PROSITE" id="PS50013">
    <property type="entry name" value="CHROMO_2"/>
    <property type="match status" value="1"/>
</dbReference>
<dbReference type="RefSeq" id="XP_031869098.1">
    <property type="nucleotide sequence ID" value="XM_032014417.1"/>
</dbReference>
<feature type="region of interest" description="Disordered" evidence="3">
    <location>
        <begin position="90"/>
        <end position="263"/>
    </location>
</feature>
<evidence type="ECO:0000256" key="3">
    <source>
        <dbReference type="SAM" id="MobiDB-lite"/>
    </source>
</evidence>
<sequence>MADDSTSLAKRAEMEQAPSQQVNPTTTSTPRPKPRVRPSASIAQSPQRASSSRGKKQTKAPSPEPEEELYSIKDIIREKTKNGRLLYLIDWDDDPDTGKPYDRTWEPADFVTPEAIADWEKKKKDSDEEKRRVRLDKRKEKKTERKRVKNTEKKRKREEERSSTPEVAREPSSLFALSEDSTLPSTNQHSGIQSRTSRDPGPAAKKRRPGTPETVQSRSVFPEIPVIQGKQAATREIKDSYEDELQSSAGNDYGARVEIGPVSDSFNRDEYLTVAASQASQAAQSTGPLSNSSPPSSQAQPSPQPQRTRKPPLRERVLFWEDDFEGEVPDSQELPGSSLYVPPETQASRSELGCKPSTQINTQVDLGRTPLSNSNHTSSGGGGIVLTSSESIAGSSSYHPSTNFLQESGHISTTEVSSIVAPSTEQSLEPTQEVSQESQLQISSSPKVSEDTRHSQYQEDEIPDAQPNHYETLSTFTVQTQVSLPASVIGFGPESVSNNSSFLNNPPFGGVIQSVEYAPEVGPSPRTPAPHNLPSESNMEDRPPTMPPSTSTKQLMREARARATAKRAAERAAEREAARSASTMPASPPPTISAQLLPLRETLTEHIASIAAVEPVSSPKPSPEADEESVSKALRILPLGPGEYIIPLPLVSYSRDIYMQTIRNYKKQRLAFLEEETGADLVSEIDVMLGELGKLCDHQDLIADDFSSQRAEPIENQARYAETVSTKCIFLAEFITALRHFEKHVVILSRPGRLQEILETLLIRHGFDKVPQQPNWFIDTSRGPLRISLLPFDNIEGPVWSNPADVIISFNEPTGPQGYLKTLRAAMAGPDQLIPFVSLVVMHSVEHLNRCVKNDTDGAEKRLFLVNCISQIQDDVGKLGSDNLAPPDAAHATASFLMNETEGTWPVPELPEINGLDFEISPSPAESGDGKASGSTTQSYDMSSSAQQYGAKRQLGLDVGTGSDTPKRQRLSPLPGEQIDRSEMSCISETARPLSSNEMHTEVVESWNMPSALDVVQQNQPAPLLNRINDLENQIRIKDATEGELRERNRNLEARCKDLESSIKEIQPRYQDALNDRGHFEHEITESLRRESALRRKHDDRVAELDKVREEKEVADTELASALEWLSSSAVPEIAEVNRMKEEVRIAKAENERLQKRHANMQNDLDFIRNQYQTASFEAAESSRRVEALEETISDLSIKASDNAVHIHKIHHSSEVQQHLDRVKELAADNEELDRELEKKTEELRVLMNGRRQTRGTSVPRSPRMGAGTMSPGARPAIGRVIGNFGGQSGSRGNSPAPGEVGARGSQFGEALFQGPSNSGRWGNHLQ</sequence>
<dbReference type="InterPro" id="IPR021006">
    <property type="entry name" value="Hda2/3"/>
</dbReference>